<accession>D3Q978</accession>
<evidence type="ECO:0000313" key="2">
    <source>
        <dbReference type="Proteomes" id="UP000000844"/>
    </source>
</evidence>
<evidence type="ECO:0000313" key="1">
    <source>
        <dbReference type="EMBL" id="ADD40687.1"/>
    </source>
</evidence>
<organism evidence="1 2">
    <name type="scientific">Stackebrandtia nassauensis (strain DSM 44728 / CIP 108903 / NRRL B-16338 / NBRC 102104 / LLR-40K-21)</name>
    <dbReference type="NCBI Taxonomy" id="446470"/>
    <lineage>
        <taxon>Bacteria</taxon>
        <taxon>Bacillati</taxon>
        <taxon>Actinomycetota</taxon>
        <taxon>Actinomycetes</taxon>
        <taxon>Glycomycetales</taxon>
        <taxon>Glycomycetaceae</taxon>
        <taxon>Stackebrandtia</taxon>
    </lineage>
</organism>
<dbReference type="HOGENOM" id="CLU_134851_0_0_11"/>
<dbReference type="RefSeq" id="WP_013016258.1">
    <property type="nucleotide sequence ID" value="NC_013947.1"/>
</dbReference>
<dbReference type="AlphaFoldDB" id="D3Q978"/>
<dbReference type="STRING" id="446470.Snas_0977"/>
<dbReference type="EMBL" id="CP001778">
    <property type="protein sequence ID" value="ADD40687.1"/>
    <property type="molecule type" value="Genomic_DNA"/>
</dbReference>
<dbReference type="eggNOG" id="ENOG50340C1">
    <property type="taxonomic scope" value="Bacteria"/>
</dbReference>
<name>D3Q978_STANL</name>
<dbReference type="Proteomes" id="UP000000844">
    <property type="component" value="Chromosome"/>
</dbReference>
<keyword evidence="2" id="KW-1185">Reference proteome</keyword>
<reference evidence="1 2" key="1">
    <citation type="journal article" date="2009" name="Stand. Genomic Sci.">
        <title>Complete genome sequence of Stackebrandtia nassauensis type strain (LLR-40K-21).</title>
        <authorList>
            <person name="Munk C."/>
            <person name="Lapidus A."/>
            <person name="Copeland A."/>
            <person name="Jando M."/>
            <person name="Mayilraj S."/>
            <person name="Glavina Del Rio T."/>
            <person name="Nolan M."/>
            <person name="Chen F."/>
            <person name="Lucas S."/>
            <person name="Tice H."/>
            <person name="Cheng J.F."/>
            <person name="Han C."/>
            <person name="Detter J.C."/>
            <person name="Bruce D."/>
            <person name="Goodwin L."/>
            <person name="Chain P."/>
            <person name="Pitluck S."/>
            <person name="Goker M."/>
            <person name="Ovchinikova G."/>
            <person name="Pati A."/>
            <person name="Ivanova N."/>
            <person name="Mavromatis K."/>
            <person name="Chen A."/>
            <person name="Palaniappan K."/>
            <person name="Land M."/>
            <person name="Hauser L."/>
            <person name="Chang Y.J."/>
            <person name="Jeffries C.D."/>
            <person name="Bristow J."/>
            <person name="Eisen J.A."/>
            <person name="Markowitz V."/>
            <person name="Hugenholtz P."/>
            <person name="Kyrpides N.C."/>
            <person name="Klenk H.P."/>
        </authorList>
    </citation>
    <scope>NUCLEOTIDE SEQUENCE [LARGE SCALE GENOMIC DNA]</scope>
    <source>
        <strain evidence="2">DSM 44728 / CIP 108903 / NRRL B-16338 / NBRC 102104 / LLR-40K-21</strain>
    </source>
</reference>
<dbReference type="OrthoDB" id="4205169at2"/>
<sequence length="133" mass="14771">MAVKPSQRWREGVAEEAEELAAGTLDPECAHRSMLFPEPMIQATDAVLATFETEVTQLSDPTDGQVFACVKRVVLALNAANERFGGAAYETDEREALCAYIDQTLTEHGIDIPALAERRGINPHEITDAWRRW</sequence>
<protein>
    <submittedName>
        <fullName evidence="1">Uncharacterized protein</fullName>
    </submittedName>
</protein>
<dbReference type="KEGG" id="sna:Snas_0977"/>
<gene>
    <name evidence="1" type="ordered locus">Snas_0977</name>
</gene>
<proteinExistence type="predicted"/>